<comment type="caution">
    <text evidence="3">The sequence shown here is derived from an EMBL/GenBank/DDBJ whole genome shotgun (WGS) entry which is preliminary data.</text>
</comment>
<dbReference type="Proteomes" id="UP000297866">
    <property type="component" value="Unassembled WGS sequence"/>
</dbReference>
<dbReference type="AlphaFoldDB" id="A0A4R8UDK2"/>
<evidence type="ECO:0000256" key="1">
    <source>
        <dbReference type="SAM" id="MobiDB-lite"/>
    </source>
</evidence>
<proteinExistence type="predicted"/>
<sequence length="183" mass="18885">MVFADLLRWPTRRRLIAFGVAAAAFAAVTLASGLLGFDTASAGPWWAYAAVASGSGLIGLVVAGYFGAPIGAEATLCDTRWPVLGLIALYLATDARSLEPVLTGAVRPVVAVAALALLAWALRERLESEREATAAEPGEDGVACTTCRPLFPRPSATTGFRATPSMTSTPSTTPTPSTTESST</sequence>
<protein>
    <submittedName>
        <fullName evidence="3">Uncharacterized protein</fullName>
    </submittedName>
</protein>
<keyword evidence="4" id="KW-1185">Reference proteome</keyword>
<keyword evidence="2" id="KW-0472">Membrane</keyword>
<feature type="region of interest" description="Disordered" evidence="1">
    <location>
        <begin position="152"/>
        <end position="183"/>
    </location>
</feature>
<feature type="compositionally biased region" description="Low complexity" evidence="1">
    <location>
        <begin position="163"/>
        <end position="183"/>
    </location>
</feature>
<accession>A0A4R8UDK2</accession>
<organism evidence="3 4">
    <name type="scientific">Cryobacterium tagatosivorans</name>
    <dbReference type="NCBI Taxonomy" id="1259199"/>
    <lineage>
        <taxon>Bacteria</taxon>
        <taxon>Bacillati</taxon>
        <taxon>Actinomycetota</taxon>
        <taxon>Actinomycetes</taxon>
        <taxon>Micrococcales</taxon>
        <taxon>Microbacteriaceae</taxon>
        <taxon>Cryobacterium</taxon>
    </lineage>
</organism>
<reference evidence="3 4" key="1">
    <citation type="submission" date="2019-03" db="EMBL/GenBank/DDBJ databases">
        <title>Genomics of glacier-inhabiting Cryobacterium strains.</title>
        <authorList>
            <person name="Liu Q."/>
            <person name="Xin Y.-H."/>
        </authorList>
    </citation>
    <scope>NUCLEOTIDE SEQUENCE [LARGE SCALE GENOMIC DNA]</scope>
    <source>
        <strain evidence="3 4">Sr47</strain>
    </source>
</reference>
<evidence type="ECO:0000313" key="3">
    <source>
        <dbReference type="EMBL" id="TFB50377.1"/>
    </source>
</evidence>
<feature type="transmembrane region" description="Helical" evidence="2">
    <location>
        <begin position="104"/>
        <end position="122"/>
    </location>
</feature>
<evidence type="ECO:0000313" key="4">
    <source>
        <dbReference type="Proteomes" id="UP000297866"/>
    </source>
</evidence>
<evidence type="ECO:0000256" key="2">
    <source>
        <dbReference type="SAM" id="Phobius"/>
    </source>
</evidence>
<dbReference type="RefSeq" id="WP_134490441.1">
    <property type="nucleotide sequence ID" value="NZ_SOEZ01000046.1"/>
</dbReference>
<gene>
    <name evidence="3" type="ORF">E3O23_09520</name>
</gene>
<dbReference type="EMBL" id="SOEZ01000046">
    <property type="protein sequence ID" value="TFB50377.1"/>
    <property type="molecule type" value="Genomic_DNA"/>
</dbReference>
<keyword evidence="2" id="KW-1133">Transmembrane helix</keyword>
<name>A0A4R8UDK2_9MICO</name>
<feature type="transmembrane region" description="Helical" evidence="2">
    <location>
        <begin position="47"/>
        <end position="68"/>
    </location>
</feature>
<dbReference type="OrthoDB" id="5117285at2"/>
<keyword evidence="2" id="KW-0812">Transmembrane</keyword>